<dbReference type="PANTHER" id="PTHR48045:SF20">
    <property type="entry name" value="UDP-RHAMNOSE:RHAMNOSYLTRANSFERASE 1"/>
    <property type="match status" value="1"/>
</dbReference>
<protein>
    <recommendedName>
        <fullName evidence="4">Glycosyltransferase family 1 protein</fullName>
    </recommendedName>
</protein>
<dbReference type="GO" id="GO:0008194">
    <property type="term" value="F:UDP-glycosyltransferase activity"/>
    <property type="evidence" value="ECO:0007669"/>
    <property type="project" value="InterPro"/>
</dbReference>
<evidence type="ECO:0000313" key="3">
    <source>
        <dbReference type="Proteomes" id="UP001218218"/>
    </source>
</evidence>
<gene>
    <name evidence="2" type="ORF">DFH08DRAFT_1028686</name>
</gene>
<dbReference type="Gene3D" id="3.40.50.2000">
    <property type="entry name" value="Glycogen Phosphorylase B"/>
    <property type="match status" value="2"/>
</dbReference>
<dbReference type="Proteomes" id="UP001218218">
    <property type="component" value="Unassembled WGS sequence"/>
</dbReference>
<dbReference type="InterPro" id="IPR002213">
    <property type="entry name" value="UDP_glucos_trans"/>
</dbReference>
<proteinExistence type="predicted"/>
<sequence>MAPNWLQSAHADIVAQFPAGDEALDRIRIVSLFDSTETDVFALMPKAIQHYPAAYETLYRGSPIKCATTGTEFPAVLPPAALILDVFALPQLHATRSISATIIPIFMFVAGNAGALIRMFCPASMGGQGDLGPKIDAEALRLGKTADEVGDQVYTHMDGTVLRIPGIPPVYDYETFPQITLAAPVAALHRAAHDMLTACDGLFLNTAPAYDGETLVALEAWIKDSMNKPVYVVGPLLPPGYGTEQIQTLPGKPADAGIASFLNSMRSRHGEKSVLFISFGSVFWPKLEHQLEDLVDALIEKQFPFILCHASPFAIVPDKLVAKIDASGIGKAAVWAPQQYIMTHPATGWFLTHCGHGGVFEALTTGVPMICWPFQADQPIAAVHLSQNLNVAFHLMEVRSGTGLQPLHNGYAPQGTRAAMQVEFRDIIDQCRSDVGNEKRQNARKIQAELANAWNTGGSASLAIKDFFASYLA</sequence>
<dbReference type="Pfam" id="PF00201">
    <property type="entry name" value="UDPGT"/>
    <property type="match status" value="1"/>
</dbReference>
<accession>A0AAD7EIK2</accession>
<comment type="caution">
    <text evidence="2">The sequence shown here is derived from an EMBL/GenBank/DDBJ whole genome shotgun (WGS) entry which is preliminary data.</text>
</comment>
<organism evidence="2 3">
    <name type="scientific">Mycena albidolilacea</name>
    <dbReference type="NCBI Taxonomy" id="1033008"/>
    <lineage>
        <taxon>Eukaryota</taxon>
        <taxon>Fungi</taxon>
        <taxon>Dikarya</taxon>
        <taxon>Basidiomycota</taxon>
        <taxon>Agaricomycotina</taxon>
        <taxon>Agaricomycetes</taxon>
        <taxon>Agaricomycetidae</taxon>
        <taxon>Agaricales</taxon>
        <taxon>Marasmiineae</taxon>
        <taxon>Mycenaceae</taxon>
        <taxon>Mycena</taxon>
    </lineage>
</organism>
<evidence type="ECO:0008006" key="4">
    <source>
        <dbReference type="Google" id="ProtNLM"/>
    </source>
</evidence>
<reference evidence="2" key="1">
    <citation type="submission" date="2023-03" db="EMBL/GenBank/DDBJ databases">
        <title>Massive genome expansion in bonnet fungi (Mycena s.s.) driven by repeated elements and novel gene families across ecological guilds.</title>
        <authorList>
            <consortium name="Lawrence Berkeley National Laboratory"/>
            <person name="Harder C.B."/>
            <person name="Miyauchi S."/>
            <person name="Viragh M."/>
            <person name="Kuo A."/>
            <person name="Thoen E."/>
            <person name="Andreopoulos B."/>
            <person name="Lu D."/>
            <person name="Skrede I."/>
            <person name="Drula E."/>
            <person name="Henrissat B."/>
            <person name="Morin E."/>
            <person name="Kohler A."/>
            <person name="Barry K."/>
            <person name="LaButti K."/>
            <person name="Morin E."/>
            <person name="Salamov A."/>
            <person name="Lipzen A."/>
            <person name="Mereny Z."/>
            <person name="Hegedus B."/>
            <person name="Baldrian P."/>
            <person name="Stursova M."/>
            <person name="Weitz H."/>
            <person name="Taylor A."/>
            <person name="Grigoriev I.V."/>
            <person name="Nagy L.G."/>
            <person name="Martin F."/>
            <person name="Kauserud H."/>
        </authorList>
    </citation>
    <scope>NUCLEOTIDE SEQUENCE</scope>
    <source>
        <strain evidence="2">CBHHK002</strain>
    </source>
</reference>
<dbReference type="PANTHER" id="PTHR48045">
    <property type="entry name" value="UDP-GLYCOSYLTRANSFERASE 72B1"/>
    <property type="match status" value="1"/>
</dbReference>
<dbReference type="AlphaFoldDB" id="A0AAD7EIK2"/>
<evidence type="ECO:0000313" key="2">
    <source>
        <dbReference type="EMBL" id="KAJ7323858.1"/>
    </source>
</evidence>
<name>A0AAD7EIK2_9AGAR</name>
<evidence type="ECO:0000256" key="1">
    <source>
        <dbReference type="ARBA" id="ARBA00022679"/>
    </source>
</evidence>
<dbReference type="SUPFAM" id="SSF53756">
    <property type="entry name" value="UDP-Glycosyltransferase/glycogen phosphorylase"/>
    <property type="match status" value="1"/>
</dbReference>
<keyword evidence="3" id="KW-1185">Reference proteome</keyword>
<dbReference type="CDD" id="cd03784">
    <property type="entry name" value="GT1_Gtf-like"/>
    <property type="match status" value="1"/>
</dbReference>
<dbReference type="EMBL" id="JARIHO010000045">
    <property type="protein sequence ID" value="KAJ7323858.1"/>
    <property type="molecule type" value="Genomic_DNA"/>
</dbReference>
<keyword evidence="1" id="KW-0808">Transferase</keyword>